<accession>A0A381SGJ8</accession>
<feature type="non-terminal residue" evidence="1">
    <location>
        <position position="1"/>
    </location>
</feature>
<evidence type="ECO:0000313" key="1">
    <source>
        <dbReference type="EMBL" id="SVA03195.1"/>
    </source>
</evidence>
<dbReference type="InterPro" id="IPR038636">
    <property type="entry name" value="Wzi_sf"/>
</dbReference>
<dbReference type="InterPro" id="IPR026950">
    <property type="entry name" value="Caps_assemb_Wzi"/>
</dbReference>
<proteinExistence type="predicted"/>
<name>A0A381SGJ8_9ZZZZ</name>
<dbReference type="AlphaFoldDB" id="A0A381SGJ8"/>
<organism evidence="1">
    <name type="scientific">marine metagenome</name>
    <dbReference type="NCBI Taxonomy" id="408172"/>
    <lineage>
        <taxon>unclassified sequences</taxon>
        <taxon>metagenomes</taxon>
        <taxon>ecological metagenomes</taxon>
    </lineage>
</organism>
<gene>
    <name evidence="1" type="ORF">METZ01_LOCUS56049</name>
</gene>
<dbReference type="Gene3D" id="2.40.160.130">
    <property type="entry name" value="Capsule assembly protein Wzi"/>
    <property type="match status" value="1"/>
</dbReference>
<dbReference type="EMBL" id="UINC01003082">
    <property type="protein sequence ID" value="SVA03195.1"/>
    <property type="molecule type" value="Genomic_DNA"/>
</dbReference>
<reference evidence="1" key="1">
    <citation type="submission" date="2018-05" db="EMBL/GenBank/DDBJ databases">
        <authorList>
            <person name="Lanie J.A."/>
            <person name="Ng W.-L."/>
            <person name="Kazmierczak K.M."/>
            <person name="Andrzejewski T.M."/>
            <person name="Davidsen T.M."/>
            <person name="Wayne K.J."/>
            <person name="Tettelin H."/>
            <person name="Glass J.I."/>
            <person name="Rusch D."/>
            <person name="Podicherti R."/>
            <person name="Tsui H.-C.T."/>
            <person name="Winkler M.E."/>
        </authorList>
    </citation>
    <scope>NUCLEOTIDE SEQUENCE</scope>
</reference>
<protein>
    <submittedName>
        <fullName evidence="1">Uncharacterized protein</fullName>
    </submittedName>
</protein>
<dbReference type="Pfam" id="PF14052">
    <property type="entry name" value="Caps_assemb_Wzi"/>
    <property type="match status" value="1"/>
</dbReference>
<sequence length="520" mass="58581">TKNESEMSLIEITSFQRIKDALIEAEMGGLGGQTEIKVAKNPNQMTWFNDSVTNTKSVGAQSSYLSKNLALNIKVEKIPGETLMDESYLAIARGNYSLTLGSKKNWWGPGWDSSLVLSTNARPIRGLSIERNFSDPFESALLKWIGPWDLSVMIGELDNNRSIPDPKFFGLRFGFRPTASLELGFSRTSLFCGENKSCGFSTFTDMLIDKNDGGYNAFGFDFRSSYNINDIPFAVYGQLMGEPFQDNAMSLFGMETWGLVDSNQQLESYRFFVEASSTSCQFYKHDSAKYGCAYRNELYTDGYRYDGFNIGHTSDGDSIVLSLGGILVGENSQLFKSKLSLGQLNRGSINSYQLTEHRTNFFNADLGYEFDLYWFDIPLGSFDVGVGYDIYKDKVDNTSENEPRIYVAWNNDMDFTQEKTMDFSEYIELIEVSDEEIITEELVDNDLNAFRDLGNFELSEIIGIFDEVTTQRSDTNIMTKVSTNIQSVEQILSELNSLSDDGKTLSDYLGLMDSTISQRN</sequence>